<keyword evidence="4" id="KW-1185">Reference proteome</keyword>
<keyword evidence="2" id="KW-1133">Transmembrane helix</keyword>
<sequence length="296" mass="31574">MEDDLPPDDRPRPDPGPVHNEHRGVSDFALMAGSVRGGVHHHGVGRHVVTLSLAVVAVALVVVLVAVVRDDPDPPPAASPTSAPATTTGTPLVVAVRAQTHDCLSDWFTTRAPAEVPSGPSFNHSQDWDRKPGIEDGAFADEGEYLVTLQGLDRERAVQITDARVRFVARVPAPAGTVLNTRCGDPGVYRVLDIDLDAERPVPVGEPLSPQVVEAARSGGWRVEPVAFPYEVSAMDSESFLVRGRTAACDCSWVLEFHWSSGDRTGELVVDDNGRPFRVVGGANSVRCSVSGEVVC</sequence>
<reference evidence="4" key="1">
    <citation type="journal article" date="2019" name="Int. J. Syst. Evol. Microbiol.">
        <title>The Global Catalogue of Microorganisms (GCM) 10K type strain sequencing project: providing services to taxonomists for standard genome sequencing and annotation.</title>
        <authorList>
            <consortium name="The Broad Institute Genomics Platform"/>
            <consortium name="The Broad Institute Genome Sequencing Center for Infectious Disease"/>
            <person name="Wu L."/>
            <person name="Ma J."/>
        </authorList>
    </citation>
    <scope>NUCLEOTIDE SEQUENCE [LARGE SCALE GENOMIC DNA]</scope>
    <source>
        <strain evidence="4">CGMCC 4.7246</strain>
    </source>
</reference>
<name>A0ABW1P168_9PSEU</name>
<feature type="transmembrane region" description="Helical" evidence="2">
    <location>
        <begin position="48"/>
        <end position="68"/>
    </location>
</feature>
<keyword evidence="2" id="KW-0472">Membrane</keyword>
<gene>
    <name evidence="3" type="ORF">ACFP3R_07700</name>
</gene>
<dbReference type="RefSeq" id="WP_380634167.1">
    <property type="nucleotide sequence ID" value="NZ_JBHSQO010000005.1"/>
</dbReference>
<evidence type="ECO:0000313" key="4">
    <source>
        <dbReference type="Proteomes" id="UP001596220"/>
    </source>
</evidence>
<accession>A0ABW1P168</accession>
<evidence type="ECO:0000313" key="3">
    <source>
        <dbReference type="EMBL" id="MFC6089151.1"/>
    </source>
</evidence>
<proteinExistence type="predicted"/>
<keyword evidence="2" id="KW-0812">Transmembrane</keyword>
<feature type="region of interest" description="Disordered" evidence="1">
    <location>
        <begin position="1"/>
        <end position="23"/>
    </location>
</feature>
<feature type="compositionally biased region" description="Basic and acidic residues" evidence="1">
    <location>
        <begin position="7"/>
        <end position="23"/>
    </location>
</feature>
<evidence type="ECO:0000256" key="2">
    <source>
        <dbReference type="SAM" id="Phobius"/>
    </source>
</evidence>
<feature type="region of interest" description="Disordered" evidence="1">
    <location>
        <begin position="70"/>
        <end position="89"/>
    </location>
</feature>
<dbReference type="EMBL" id="JBHSQO010000005">
    <property type="protein sequence ID" value="MFC6089151.1"/>
    <property type="molecule type" value="Genomic_DNA"/>
</dbReference>
<comment type="caution">
    <text evidence="3">The sequence shown here is derived from an EMBL/GenBank/DDBJ whole genome shotgun (WGS) entry which is preliminary data.</text>
</comment>
<protein>
    <submittedName>
        <fullName evidence="3">Uncharacterized protein</fullName>
    </submittedName>
</protein>
<evidence type="ECO:0000256" key="1">
    <source>
        <dbReference type="SAM" id="MobiDB-lite"/>
    </source>
</evidence>
<feature type="compositionally biased region" description="Low complexity" evidence="1">
    <location>
        <begin position="79"/>
        <end position="89"/>
    </location>
</feature>
<dbReference type="Proteomes" id="UP001596220">
    <property type="component" value="Unassembled WGS sequence"/>
</dbReference>
<organism evidence="3 4">
    <name type="scientific">Saccharothrix lopnurensis</name>
    <dbReference type="NCBI Taxonomy" id="1670621"/>
    <lineage>
        <taxon>Bacteria</taxon>
        <taxon>Bacillati</taxon>
        <taxon>Actinomycetota</taxon>
        <taxon>Actinomycetes</taxon>
        <taxon>Pseudonocardiales</taxon>
        <taxon>Pseudonocardiaceae</taxon>
        <taxon>Saccharothrix</taxon>
    </lineage>
</organism>